<gene>
    <name evidence="1" type="ORF">E2C01_054377</name>
</gene>
<dbReference type="Proteomes" id="UP000324222">
    <property type="component" value="Unassembled WGS sequence"/>
</dbReference>
<reference evidence="1 2" key="1">
    <citation type="submission" date="2019-05" db="EMBL/GenBank/DDBJ databases">
        <title>Another draft genome of Portunus trituberculatus and its Hox gene families provides insights of decapod evolution.</title>
        <authorList>
            <person name="Jeong J.-H."/>
            <person name="Song I."/>
            <person name="Kim S."/>
            <person name="Choi T."/>
            <person name="Kim D."/>
            <person name="Ryu S."/>
            <person name="Kim W."/>
        </authorList>
    </citation>
    <scope>NUCLEOTIDE SEQUENCE [LARGE SCALE GENOMIC DNA]</scope>
    <source>
        <tissue evidence="1">Muscle</tissue>
    </source>
</reference>
<dbReference type="EMBL" id="VSRR010017404">
    <property type="protein sequence ID" value="MPC60336.1"/>
    <property type="molecule type" value="Genomic_DNA"/>
</dbReference>
<evidence type="ECO:0000313" key="2">
    <source>
        <dbReference type="Proteomes" id="UP000324222"/>
    </source>
</evidence>
<organism evidence="1 2">
    <name type="scientific">Portunus trituberculatus</name>
    <name type="common">Swimming crab</name>
    <name type="synonym">Neptunus trituberculatus</name>
    <dbReference type="NCBI Taxonomy" id="210409"/>
    <lineage>
        <taxon>Eukaryota</taxon>
        <taxon>Metazoa</taxon>
        <taxon>Ecdysozoa</taxon>
        <taxon>Arthropoda</taxon>
        <taxon>Crustacea</taxon>
        <taxon>Multicrustacea</taxon>
        <taxon>Malacostraca</taxon>
        <taxon>Eumalacostraca</taxon>
        <taxon>Eucarida</taxon>
        <taxon>Decapoda</taxon>
        <taxon>Pleocyemata</taxon>
        <taxon>Brachyura</taxon>
        <taxon>Eubrachyura</taxon>
        <taxon>Portunoidea</taxon>
        <taxon>Portunidae</taxon>
        <taxon>Portuninae</taxon>
        <taxon>Portunus</taxon>
    </lineage>
</organism>
<dbReference type="AlphaFoldDB" id="A0A5B7GRT6"/>
<name>A0A5B7GRT6_PORTR</name>
<comment type="caution">
    <text evidence="1">The sequence shown here is derived from an EMBL/GenBank/DDBJ whole genome shotgun (WGS) entry which is preliminary data.</text>
</comment>
<accession>A0A5B7GRT6</accession>
<evidence type="ECO:0000313" key="1">
    <source>
        <dbReference type="EMBL" id="MPC60336.1"/>
    </source>
</evidence>
<sequence length="66" mass="7086">MVVAARTKLPAALDMVNQLGFTIGRPMPIAESNLQVRLTPVATSTVQSRGVSTILPPGQKVEERDK</sequence>
<keyword evidence="2" id="KW-1185">Reference proteome</keyword>
<proteinExistence type="predicted"/>
<protein>
    <submittedName>
        <fullName evidence="1">Uncharacterized protein</fullName>
    </submittedName>
</protein>